<protein>
    <submittedName>
        <fullName evidence="9">Sugar ABC transporter permease</fullName>
    </submittedName>
</protein>
<keyword evidence="3" id="KW-1003">Cell membrane</keyword>
<organism evidence="9 10">
    <name type="scientific">Ziziphus jujuba witches'-broom phytoplasma</name>
    <dbReference type="NCBI Taxonomy" id="135727"/>
    <lineage>
        <taxon>Bacteria</taxon>
        <taxon>Bacillati</taxon>
        <taxon>Mycoplasmatota</taxon>
        <taxon>Mollicutes</taxon>
        <taxon>Acholeplasmatales</taxon>
        <taxon>Acholeplasmataceae</taxon>
        <taxon>Candidatus Phytoplasma</taxon>
        <taxon>16SrV (Elm yellows group)</taxon>
    </lineage>
</organism>
<comment type="subcellular location">
    <subcellularLocation>
        <location evidence="1 7">Cell membrane</location>
        <topology evidence="1 7">Multi-pass membrane protein</topology>
    </subcellularLocation>
</comment>
<dbReference type="Pfam" id="PF00528">
    <property type="entry name" value="BPD_transp_1"/>
    <property type="match status" value="1"/>
</dbReference>
<feature type="transmembrane region" description="Helical" evidence="7">
    <location>
        <begin position="216"/>
        <end position="235"/>
    </location>
</feature>
<keyword evidence="5 7" id="KW-1133">Transmembrane helix</keyword>
<dbReference type="Gene3D" id="1.10.3720.10">
    <property type="entry name" value="MetI-like"/>
    <property type="match status" value="1"/>
</dbReference>
<dbReference type="GO" id="GO:0005886">
    <property type="term" value="C:plasma membrane"/>
    <property type="evidence" value="ECO:0007669"/>
    <property type="project" value="UniProtKB-SubCell"/>
</dbReference>
<dbReference type="RefSeq" id="WP_121463951.1">
    <property type="nucleotide sequence ID" value="NZ_CP025121.1"/>
</dbReference>
<dbReference type="Proteomes" id="UP000272462">
    <property type="component" value="Chromosome"/>
</dbReference>
<evidence type="ECO:0000256" key="1">
    <source>
        <dbReference type="ARBA" id="ARBA00004651"/>
    </source>
</evidence>
<gene>
    <name evidence="9" type="ORF">CWO85_01635</name>
</gene>
<feature type="transmembrane region" description="Helical" evidence="7">
    <location>
        <begin position="75"/>
        <end position="99"/>
    </location>
</feature>
<keyword evidence="6 7" id="KW-0472">Membrane</keyword>
<dbReference type="CDD" id="cd06261">
    <property type="entry name" value="TM_PBP2"/>
    <property type="match status" value="1"/>
</dbReference>
<dbReference type="KEGG" id="pzi:CWO85_01635"/>
<comment type="similarity">
    <text evidence="7">Belongs to the binding-protein-dependent transport system permease family.</text>
</comment>
<dbReference type="AlphaFoldDB" id="A0A660HMH2"/>
<name>A0A660HMH2_ZIZJU</name>
<dbReference type="PANTHER" id="PTHR30193">
    <property type="entry name" value="ABC TRANSPORTER PERMEASE PROTEIN"/>
    <property type="match status" value="1"/>
</dbReference>
<dbReference type="OrthoDB" id="42615at2"/>
<dbReference type="InterPro" id="IPR000515">
    <property type="entry name" value="MetI-like"/>
</dbReference>
<evidence type="ECO:0000256" key="7">
    <source>
        <dbReference type="RuleBase" id="RU363032"/>
    </source>
</evidence>
<keyword evidence="4 7" id="KW-0812">Transmembrane</keyword>
<feature type="transmembrane region" description="Helical" evidence="7">
    <location>
        <begin position="111"/>
        <end position="133"/>
    </location>
</feature>
<accession>A0A660HMH2</accession>
<sequence>MLNIINQKKNNHWFYLAPALIILTIFSFYPLVKILIISFTHYDKFSDTCDVPITFSNYVKVCKDEEFLYALKNTLILVFLVVPISIFISLVIALTLNNVKNYFFQNTFKTFFFLPLISNNVVMGMIFGIFFYYNFGLISDKPNGLFNLFIGKLGFGSEHEWINRTAPYSHKIFVLILYNIWNRLSFKIFVFILALQEIDKSYYSAAKMDGASRWRIFSKITLPLIAPVIFYQFIIEMLAVFKEYESVVGLFGHNHNYKIRTIVGYIYNQLSSSTLESYSKGTTAAIILFIISILFTITSFIFSKKK</sequence>
<evidence type="ECO:0000259" key="8">
    <source>
        <dbReference type="PROSITE" id="PS50928"/>
    </source>
</evidence>
<feature type="transmembrane region" description="Helical" evidence="7">
    <location>
        <begin position="12"/>
        <end position="32"/>
    </location>
</feature>
<evidence type="ECO:0000256" key="3">
    <source>
        <dbReference type="ARBA" id="ARBA00022475"/>
    </source>
</evidence>
<evidence type="ECO:0000256" key="5">
    <source>
        <dbReference type="ARBA" id="ARBA00022989"/>
    </source>
</evidence>
<feature type="domain" description="ABC transmembrane type-1" evidence="8">
    <location>
        <begin position="71"/>
        <end position="299"/>
    </location>
</feature>
<evidence type="ECO:0000256" key="4">
    <source>
        <dbReference type="ARBA" id="ARBA00022692"/>
    </source>
</evidence>
<dbReference type="PANTHER" id="PTHR30193:SF37">
    <property type="entry name" value="INNER MEMBRANE ABC TRANSPORTER PERMEASE PROTEIN YCJO"/>
    <property type="match status" value="1"/>
</dbReference>
<keyword evidence="2 7" id="KW-0813">Transport</keyword>
<dbReference type="EMBL" id="CP025121">
    <property type="protein sequence ID" value="AYJ01224.1"/>
    <property type="molecule type" value="Genomic_DNA"/>
</dbReference>
<evidence type="ECO:0000256" key="6">
    <source>
        <dbReference type="ARBA" id="ARBA00023136"/>
    </source>
</evidence>
<evidence type="ECO:0000256" key="2">
    <source>
        <dbReference type="ARBA" id="ARBA00022448"/>
    </source>
</evidence>
<dbReference type="InterPro" id="IPR051393">
    <property type="entry name" value="ABC_transporter_permease"/>
</dbReference>
<feature type="transmembrane region" description="Helical" evidence="7">
    <location>
        <begin position="282"/>
        <end position="302"/>
    </location>
</feature>
<dbReference type="PROSITE" id="PS50928">
    <property type="entry name" value="ABC_TM1"/>
    <property type="match status" value="1"/>
</dbReference>
<dbReference type="GO" id="GO:0055085">
    <property type="term" value="P:transmembrane transport"/>
    <property type="evidence" value="ECO:0007669"/>
    <property type="project" value="InterPro"/>
</dbReference>
<reference evidence="9 10" key="1">
    <citation type="journal article" date="2018" name="BMC Genomics">
        <title>Comparative genome analysis of jujube witches'-broom Phytoplasma, an obligate pathogen that causes jujube witches'-broom disease.</title>
        <authorList>
            <person name="Wang J."/>
            <person name="Song L."/>
            <person name="Jiao Q."/>
            <person name="Yang S."/>
            <person name="Gao R."/>
            <person name="Lu X."/>
            <person name="Zhou G."/>
        </authorList>
    </citation>
    <scope>NUCLEOTIDE SEQUENCE [LARGE SCALE GENOMIC DNA]</scope>
    <source>
        <strain evidence="9">Jwb-nky</strain>
    </source>
</reference>
<feature type="transmembrane region" description="Helical" evidence="7">
    <location>
        <begin position="172"/>
        <end position="195"/>
    </location>
</feature>
<proteinExistence type="inferred from homology"/>
<keyword evidence="10" id="KW-1185">Reference proteome</keyword>
<dbReference type="SUPFAM" id="SSF161098">
    <property type="entry name" value="MetI-like"/>
    <property type="match status" value="1"/>
</dbReference>
<evidence type="ECO:0000313" key="9">
    <source>
        <dbReference type="EMBL" id="AYJ01224.1"/>
    </source>
</evidence>
<dbReference type="InterPro" id="IPR035906">
    <property type="entry name" value="MetI-like_sf"/>
</dbReference>
<evidence type="ECO:0000313" key="10">
    <source>
        <dbReference type="Proteomes" id="UP000272462"/>
    </source>
</evidence>